<dbReference type="EMBL" id="VXLC01000065">
    <property type="protein sequence ID" value="KAA8877179.1"/>
    <property type="molecule type" value="Genomic_DNA"/>
</dbReference>
<accession>A0A5N0DMN5</accession>
<dbReference type="RefSeq" id="WP_150408476.1">
    <property type="nucleotide sequence ID" value="NZ_VXLC01000065.1"/>
</dbReference>
<dbReference type="Proteomes" id="UP000323876">
    <property type="component" value="Unassembled WGS sequence"/>
</dbReference>
<evidence type="ECO:0000313" key="2">
    <source>
        <dbReference type="Proteomes" id="UP000323876"/>
    </source>
</evidence>
<dbReference type="AlphaFoldDB" id="A0A5N0DMN5"/>
<proteinExistence type="predicted"/>
<keyword evidence="2" id="KW-1185">Reference proteome</keyword>
<comment type="caution">
    <text evidence="1">The sequence shown here is derived from an EMBL/GenBank/DDBJ whole genome shotgun (WGS) entry which is preliminary data.</text>
</comment>
<reference evidence="1 2" key="1">
    <citation type="submission" date="2019-09" db="EMBL/GenBank/DDBJ databases">
        <authorList>
            <person name="Wang X."/>
        </authorList>
    </citation>
    <scope>NUCLEOTIDE SEQUENCE [LARGE SCALE GENOMIC DNA]</scope>
    <source>
        <strain evidence="1 2">CICC 11023</strain>
    </source>
</reference>
<sequence>MGTGKDIPPVSPELMQQIMARIQKPQAGKGKAWQKVAEAAAESLGSDWIVTGSRMKTSLVRTPIRWWYQAIGFAPSTVNGQLGMEYQPLVRPIRAGILGHHGGIRQSEYPLPFQRQSPNFRADAPREIPVFDTDAAVDTVIWWATGPAKEIIEWQTDRQWADRDEKAYATRTPSVRPIVWTALPGWRVLFDTGSPLPIIDSIITELIDGEGLYDEERDFWMQFRELAAAEGDRAVMLRFLDEQRRRSLIEHCGVPESAIADVLTEQD</sequence>
<gene>
    <name evidence="1" type="ORF">F3087_45695</name>
</gene>
<evidence type="ECO:0000313" key="1">
    <source>
        <dbReference type="EMBL" id="KAA8877179.1"/>
    </source>
</evidence>
<name>A0A5N0DMN5_9NOCA</name>
<protein>
    <submittedName>
        <fullName evidence="1">Uncharacterized protein</fullName>
    </submittedName>
</protein>
<organism evidence="1 2">
    <name type="scientific">Nocardia colli</name>
    <dbReference type="NCBI Taxonomy" id="2545717"/>
    <lineage>
        <taxon>Bacteria</taxon>
        <taxon>Bacillati</taxon>
        <taxon>Actinomycetota</taxon>
        <taxon>Actinomycetes</taxon>
        <taxon>Mycobacteriales</taxon>
        <taxon>Nocardiaceae</taxon>
        <taxon>Nocardia</taxon>
    </lineage>
</organism>
<dbReference type="OrthoDB" id="4488984at2"/>